<dbReference type="EMBL" id="PDOD01000004">
    <property type="protein sequence ID" value="PYZ92250.1"/>
    <property type="molecule type" value="Genomic_DNA"/>
</dbReference>
<feature type="domain" description="DUF3048" evidence="2">
    <location>
        <begin position="62"/>
        <end position="199"/>
    </location>
</feature>
<proteinExistence type="predicted"/>
<dbReference type="Gene3D" id="3.50.90.10">
    <property type="entry name" value="YerB-like"/>
    <property type="match status" value="1"/>
</dbReference>
<keyword evidence="5" id="KW-1185">Reference proteome</keyword>
<comment type="caution">
    <text evidence="4">The sequence shown here is derived from an EMBL/GenBank/DDBJ whole genome shotgun (WGS) entry which is preliminary data.</text>
</comment>
<evidence type="ECO:0000256" key="1">
    <source>
        <dbReference type="SAM" id="MobiDB-lite"/>
    </source>
</evidence>
<dbReference type="PROSITE" id="PS51257">
    <property type="entry name" value="PROKAR_LIPOPROTEIN"/>
    <property type="match status" value="1"/>
</dbReference>
<keyword evidence="4" id="KW-0449">Lipoprotein</keyword>
<evidence type="ECO:0000313" key="5">
    <source>
        <dbReference type="Proteomes" id="UP000248214"/>
    </source>
</evidence>
<dbReference type="AlphaFoldDB" id="A0A323TBH9"/>
<accession>A0A323TBH9</accession>
<dbReference type="InterPro" id="IPR023158">
    <property type="entry name" value="YerB-like_sf"/>
</dbReference>
<organism evidence="4 5">
    <name type="scientific">Salipaludibacillus keqinensis</name>
    <dbReference type="NCBI Taxonomy" id="2045207"/>
    <lineage>
        <taxon>Bacteria</taxon>
        <taxon>Bacillati</taxon>
        <taxon>Bacillota</taxon>
        <taxon>Bacilli</taxon>
        <taxon>Bacillales</taxon>
        <taxon>Bacillaceae</taxon>
    </lineage>
</organism>
<dbReference type="InterPro" id="IPR021416">
    <property type="entry name" value="DUF3048_N"/>
</dbReference>
<name>A0A323TBH9_9BACI</name>
<dbReference type="Pfam" id="PF11258">
    <property type="entry name" value="DUF3048"/>
    <property type="match status" value="1"/>
</dbReference>
<feature type="compositionally biased region" description="Acidic residues" evidence="1">
    <location>
        <begin position="42"/>
        <end position="54"/>
    </location>
</feature>
<protein>
    <submittedName>
        <fullName evidence="4">Lipoprotein YerB</fullName>
    </submittedName>
</protein>
<evidence type="ECO:0000259" key="3">
    <source>
        <dbReference type="Pfam" id="PF17479"/>
    </source>
</evidence>
<dbReference type="Pfam" id="PF17479">
    <property type="entry name" value="DUF3048_C"/>
    <property type="match status" value="1"/>
</dbReference>
<feature type="domain" description="DUF3048" evidence="3">
    <location>
        <begin position="228"/>
        <end position="337"/>
    </location>
</feature>
<dbReference type="InterPro" id="IPR035328">
    <property type="entry name" value="DUF3048_C"/>
</dbReference>
<reference evidence="4 5" key="1">
    <citation type="submission" date="2017-10" db="EMBL/GenBank/DDBJ databases">
        <title>Bacillus sp. nov., a halophilic bacterium isolated from a Keqin Lake.</title>
        <authorList>
            <person name="Wang H."/>
        </authorList>
    </citation>
    <scope>NUCLEOTIDE SEQUENCE [LARGE SCALE GENOMIC DNA]</scope>
    <source>
        <strain evidence="4 5">KQ-12</strain>
    </source>
</reference>
<dbReference type="Proteomes" id="UP000248214">
    <property type="component" value="Unassembled WGS sequence"/>
</dbReference>
<evidence type="ECO:0000313" key="4">
    <source>
        <dbReference type="EMBL" id="PYZ92250.1"/>
    </source>
</evidence>
<dbReference type="RefSeq" id="WP_110610720.1">
    <property type="nucleotide sequence ID" value="NZ_PDOD01000004.1"/>
</dbReference>
<feature type="region of interest" description="Disordered" evidence="1">
    <location>
        <begin position="27"/>
        <end position="55"/>
    </location>
</feature>
<dbReference type="SUPFAM" id="SSF159774">
    <property type="entry name" value="YerB-like"/>
    <property type="match status" value="1"/>
</dbReference>
<dbReference type="OrthoDB" id="9779102at2"/>
<gene>
    <name evidence="4" type="ORF">CR194_15545</name>
</gene>
<sequence length="354" mass="39653">MKWHNKITFVTISFLMIALSACDGNEEAADDETNNEANEAIEQVEDSPESDPESEVAYTYPLTGIEADKEMDHRAFGVMIENSISARPQTGLYQADVVYEVLSEGQITRLLAFYHSEQPERIGPVRSARDYYIFLNNGYDAMYASAGGSPGAFDLIESGEVDYISGLDFDGRFFSRASDRLAPHNMYTAYDDLVEAADYLNLERDDRKPPELPFSDEVELTSAEAQVVDINYSSSTNNVRFDYDETIGGYIRSVGGDRMYDFVTDDPVAPKNLFIVEANHQVIDDQGRRDIDIESGGKAYLIHEGVMIEAEWENVDGVLLPFKNGEPLEFVPGQTWINLVESLESDVSFSEDHN</sequence>
<evidence type="ECO:0000259" key="2">
    <source>
        <dbReference type="Pfam" id="PF11258"/>
    </source>
</evidence>